<evidence type="ECO:0000313" key="1">
    <source>
        <dbReference type="EMBL" id="AOW99056.1"/>
    </source>
</evidence>
<protein>
    <recommendedName>
        <fullName evidence="3">Transposase</fullName>
    </recommendedName>
</protein>
<dbReference type="AlphaFoldDB" id="A0A1D8TN63"/>
<reference evidence="2" key="1">
    <citation type="submission" date="2016-10" db="EMBL/GenBank/DDBJ databases">
        <title>Comparative genomics uncovers the prolific and rare metabolic potential of the cyanobacterial genus Moorea.</title>
        <authorList>
            <person name="Leao T."/>
            <person name="Castelao G."/>
            <person name="Korobeynikov A."/>
            <person name="Monroe E.A."/>
            <person name="Podell S."/>
            <person name="Glukhov E."/>
            <person name="Allen E."/>
            <person name="Gerwick W.H."/>
            <person name="Gerwick L."/>
        </authorList>
    </citation>
    <scope>NUCLEOTIDE SEQUENCE [LARGE SCALE GENOMIC DNA]</scope>
    <source>
        <strain evidence="2">PAL-8-15-08-1</strain>
    </source>
</reference>
<sequence length="79" mass="9316">MLLIALAYTRSILIGNRLKHQGLQKYINRLTEPRRFIKRHSNFWVGLYGQNWIISLDYCWQLVEKLVDIPTSFPIIKGG</sequence>
<name>A0A1D8TN63_9CYAN</name>
<dbReference type="EMBL" id="CP017599">
    <property type="protein sequence ID" value="AOW99056.1"/>
    <property type="molecule type" value="Genomic_DNA"/>
</dbReference>
<proteinExistence type="predicted"/>
<dbReference type="Proteomes" id="UP000177870">
    <property type="component" value="Chromosome"/>
</dbReference>
<dbReference type="KEGG" id="mpro:BJP34_05995"/>
<evidence type="ECO:0000313" key="2">
    <source>
        <dbReference type="Proteomes" id="UP000177870"/>
    </source>
</evidence>
<gene>
    <name evidence="1" type="ORF">BJP34_05995</name>
</gene>
<organism evidence="1 2">
    <name type="scientific">Moorena producens PAL-8-15-08-1</name>
    <dbReference type="NCBI Taxonomy" id="1458985"/>
    <lineage>
        <taxon>Bacteria</taxon>
        <taxon>Bacillati</taxon>
        <taxon>Cyanobacteriota</taxon>
        <taxon>Cyanophyceae</taxon>
        <taxon>Coleofasciculales</taxon>
        <taxon>Coleofasciculaceae</taxon>
        <taxon>Moorena</taxon>
    </lineage>
</organism>
<evidence type="ECO:0008006" key="3">
    <source>
        <dbReference type="Google" id="ProtNLM"/>
    </source>
</evidence>
<accession>A0A1D8TN63</accession>